<dbReference type="InterPro" id="IPR050491">
    <property type="entry name" value="AmpC-like"/>
</dbReference>
<proteinExistence type="predicted"/>
<dbReference type="Proteomes" id="UP000632766">
    <property type="component" value="Unassembled WGS sequence"/>
</dbReference>
<feature type="domain" description="Beta-lactamase-related" evidence="1">
    <location>
        <begin position="280"/>
        <end position="594"/>
    </location>
</feature>
<keyword evidence="2" id="KW-0378">Hydrolase</keyword>
<dbReference type="PANTHER" id="PTHR46825:SF7">
    <property type="entry name" value="D-ALANYL-D-ALANINE CARBOXYPEPTIDASE"/>
    <property type="match status" value="1"/>
</dbReference>
<sequence>MIDSLEKINIRDSSVWVARHGLTSAQYQSEFNKFTAEGFRPVQVSGYAVGNQDRYAVIFEKTANAPAWVARHGLTSAQYQSEFNKFTAEGFRPVQVSGYAVGNQAFYAVIFEKTANAPAWVARHGLTSAEYQSEFNKYTAQGFRPVDISGYTVGNQDFYAVIFEKTANAPAWIARHGMTSAEYQSEFNKYTAQGFRLIKVSGYSLNGQDRYAALWEKSGSGAWVARHGMSSQAYQDEFDRYFYQGYRPVWVNGYTVNGEDRYAAIWESQNGYNSSELQAIDQTVAQFMQDYDVPGLSLAIAKDGRLVLAKTYGLADKSTGQRVAPRHRFRIASVSKPITAIAIMKLVEQGKLKLSDRIFGQGGILGTTYGTTPYKPNIDQITVEHLLSHLAGGWSNSSNDPMFSNPSMNHTQLISWVLDNRPLDNPPGTKHAYSNFGFCVLGRVIEKVTGQTYENYVKTNILQPSDITDMQISGDTLAEKKANEVTYYGQGGEDPYSMKVARMDAHGGWIAKPSDLVRLSVRVDGFNPKPDILGASAIATMYQGSSVDPGYAKGWAVNSANNHWHNGSLPGEQALLVNTSDGFSWAVLVNTRSQKSNFGSDLDQLMWKIKSKVTNWPSFDLF</sequence>
<gene>
    <name evidence="2" type="ORF">I8748_05360</name>
</gene>
<dbReference type="PANTHER" id="PTHR46825">
    <property type="entry name" value="D-ALANYL-D-ALANINE-CARBOXYPEPTIDASE/ENDOPEPTIDASE AMPH"/>
    <property type="match status" value="1"/>
</dbReference>
<dbReference type="InterPro" id="IPR012338">
    <property type="entry name" value="Beta-lactam/transpept-like"/>
</dbReference>
<evidence type="ECO:0000313" key="3">
    <source>
        <dbReference type="Proteomes" id="UP000632766"/>
    </source>
</evidence>
<dbReference type="EMBL" id="JAECZC010000007">
    <property type="protein sequence ID" value="MBH8561610.1"/>
    <property type="molecule type" value="Genomic_DNA"/>
</dbReference>
<dbReference type="GO" id="GO:0016787">
    <property type="term" value="F:hydrolase activity"/>
    <property type="evidence" value="ECO:0007669"/>
    <property type="project" value="UniProtKB-KW"/>
</dbReference>
<evidence type="ECO:0000259" key="1">
    <source>
        <dbReference type="Pfam" id="PF00144"/>
    </source>
</evidence>
<organism evidence="2 3">
    <name type="scientific">Amazonocrinis nigriterrae CENA67</name>
    <dbReference type="NCBI Taxonomy" id="2794033"/>
    <lineage>
        <taxon>Bacteria</taxon>
        <taxon>Bacillati</taxon>
        <taxon>Cyanobacteriota</taxon>
        <taxon>Cyanophyceae</taxon>
        <taxon>Nostocales</taxon>
        <taxon>Nostocaceae</taxon>
        <taxon>Amazonocrinis</taxon>
        <taxon>Amazonocrinis nigriterrae</taxon>
    </lineage>
</organism>
<dbReference type="AlphaFoldDB" id="A0A8J7L704"/>
<evidence type="ECO:0000313" key="2">
    <source>
        <dbReference type="EMBL" id="MBH8561610.1"/>
    </source>
</evidence>
<reference evidence="2 3" key="1">
    <citation type="journal article" date="2021" name="Int. J. Syst. Evol. Microbiol.">
        <title>Amazonocrinis nigriterrae gen. nov., sp. nov., Atlanticothrix silvestris gen. nov., sp. nov. and Dendronalium phyllosphericum gen. nov., sp. nov., nostocacean cyanobacteria from Brazilian environments.</title>
        <authorList>
            <person name="Alvarenga D.O."/>
            <person name="Andreote A.P.D."/>
            <person name="Branco L.H.Z."/>
            <person name="Delbaje E."/>
            <person name="Cruz R.B."/>
            <person name="Varani A.M."/>
            <person name="Fiore M.F."/>
        </authorList>
    </citation>
    <scope>NUCLEOTIDE SEQUENCE [LARGE SCALE GENOMIC DNA]</scope>
    <source>
        <strain evidence="2 3">CENA67</strain>
    </source>
</reference>
<dbReference type="InterPro" id="IPR001466">
    <property type="entry name" value="Beta-lactam-related"/>
</dbReference>
<comment type="caution">
    <text evidence="2">The sequence shown here is derived from an EMBL/GenBank/DDBJ whole genome shotgun (WGS) entry which is preliminary data.</text>
</comment>
<dbReference type="RefSeq" id="WP_198123617.1">
    <property type="nucleotide sequence ID" value="NZ_JAECZC010000007.1"/>
</dbReference>
<dbReference type="InterPro" id="IPR049511">
    <property type="entry name" value="PGH-like_rpt"/>
</dbReference>
<protein>
    <submittedName>
        <fullName evidence="2">Serine hydrolase</fullName>
    </submittedName>
</protein>
<dbReference type="Gene3D" id="3.40.710.10">
    <property type="entry name" value="DD-peptidase/beta-lactamase superfamily"/>
    <property type="match status" value="1"/>
</dbReference>
<dbReference type="Pfam" id="PF00144">
    <property type="entry name" value="Beta-lactamase"/>
    <property type="match status" value="1"/>
</dbReference>
<dbReference type="SUPFAM" id="SSF56601">
    <property type="entry name" value="beta-lactamase/transpeptidase-like"/>
    <property type="match status" value="1"/>
</dbReference>
<dbReference type="Pfam" id="PF17660">
    <property type="entry name" value="BTRD1"/>
    <property type="match status" value="5"/>
</dbReference>
<keyword evidence="3" id="KW-1185">Reference proteome</keyword>
<accession>A0A8J7L704</accession>
<name>A0A8J7L704_9NOST</name>